<keyword evidence="2" id="KW-1185">Reference proteome</keyword>
<dbReference type="EMBL" id="SRLO01000025">
    <property type="protein sequence ID" value="TNN84645.1"/>
    <property type="molecule type" value="Genomic_DNA"/>
</dbReference>
<dbReference type="Proteomes" id="UP000314294">
    <property type="component" value="Unassembled WGS sequence"/>
</dbReference>
<protein>
    <submittedName>
        <fullName evidence="1">Uncharacterized protein</fullName>
    </submittedName>
</protein>
<reference evidence="1 2" key="1">
    <citation type="submission" date="2019-03" db="EMBL/GenBank/DDBJ databases">
        <title>First draft genome of Liparis tanakae, snailfish: a comprehensive survey of snailfish specific genes.</title>
        <authorList>
            <person name="Kim W."/>
            <person name="Song I."/>
            <person name="Jeong J.-H."/>
            <person name="Kim D."/>
            <person name="Kim S."/>
            <person name="Ryu S."/>
            <person name="Song J.Y."/>
            <person name="Lee S.K."/>
        </authorList>
    </citation>
    <scope>NUCLEOTIDE SEQUENCE [LARGE SCALE GENOMIC DNA]</scope>
    <source>
        <tissue evidence="1">Muscle</tissue>
    </source>
</reference>
<gene>
    <name evidence="1" type="ORF">EYF80_005060</name>
</gene>
<evidence type="ECO:0000313" key="1">
    <source>
        <dbReference type="EMBL" id="TNN84645.1"/>
    </source>
</evidence>
<organism evidence="1 2">
    <name type="scientific">Liparis tanakae</name>
    <name type="common">Tanaka's snailfish</name>
    <dbReference type="NCBI Taxonomy" id="230148"/>
    <lineage>
        <taxon>Eukaryota</taxon>
        <taxon>Metazoa</taxon>
        <taxon>Chordata</taxon>
        <taxon>Craniata</taxon>
        <taxon>Vertebrata</taxon>
        <taxon>Euteleostomi</taxon>
        <taxon>Actinopterygii</taxon>
        <taxon>Neopterygii</taxon>
        <taxon>Teleostei</taxon>
        <taxon>Neoteleostei</taxon>
        <taxon>Acanthomorphata</taxon>
        <taxon>Eupercaria</taxon>
        <taxon>Perciformes</taxon>
        <taxon>Cottioidei</taxon>
        <taxon>Cottales</taxon>
        <taxon>Liparidae</taxon>
        <taxon>Liparis</taxon>
    </lineage>
</organism>
<sequence length="83" mass="8840">MALNATLKFEFGVYTAGWWGKRSHRRSLPASLAGLVDVLVDLLRGGQLGDTRLGLLMSHLGGRGGEVLIALRGTTQPQGPLVD</sequence>
<proteinExistence type="predicted"/>
<dbReference type="AlphaFoldDB" id="A0A4Z2J2S2"/>
<name>A0A4Z2J2S2_9TELE</name>
<evidence type="ECO:0000313" key="2">
    <source>
        <dbReference type="Proteomes" id="UP000314294"/>
    </source>
</evidence>
<comment type="caution">
    <text evidence="1">The sequence shown here is derived from an EMBL/GenBank/DDBJ whole genome shotgun (WGS) entry which is preliminary data.</text>
</comment>
<accession>A0A4Z2J2S2</accession>